<keyword evidence="2" id="KW-0902">Two-component regulatory system</keyword>
<dbReference type="Gene3D" id="1.10.10.60">
    <property type="entry name" value="Homeodomain-like"/>
    <property type="match status" value="1"/>
</dbReference>
<dbReference type="Pfam" id="PF00072">
    <property type="entry name" value="Response_reg"/>
    <property type="match status" value="1"/>
</dbReference>
<dbReference type="InterPro" id="IPR006447">
    <property type="entry name" value="Myb_dom_plants"/>
</dbReference>
<dbReference type="InterPro" id="IPR001789">
    <property type="entry name" value="Sig_transdc_resp-reg_receiver"/>
</dbReference>
<protein>
    <recommendedName>
        <fullName evidence="8">Response regulatory domain-containing protein</fullName>
    </recommendedName>
</protein>
<proteinExistence type="predicted"/>
<dbReference type="GO" id="GO:0000160">
    <property type="term" value="P:phosphorelay signal transduction system"/>
    <property type="evidence" value="ECO:0007669"/>
    <property type="project" value="UniProtKB-KW"/>
</dbReference>
<evidence type="ECO:0000313" key="9">
    <source>
        <dbReference type="EMBL" id="RYR64731.1"/>
    </source>
</evidence>
<evidence type="ECO:0000256" key="2">
    <source>
        <dbReference type="ARBA" id="ARBA00023012"/>
    </source>
</evidence>
<feature type="region of interest" description="Disordered" evidence="7">
    <location>
        <begin position="164"/>
        <end position="197"/>
    </location>
</feature>
<dbReference type="STRING" id="3818.A0A445DNK5"/>
<dbReference type="EMBL" id="SDMP01000003">
    <property type="protein sequence ID" value="RYR64731.1"/>
    <property type="molecule type" value="Genomic_DNA"/>
</dbReference>
<dbReference type="Gene3D" id="3.40.50.2300">
    <property type="match status" value="1"/>
</dbReference>
<organism evidence="9 10">
    <name type="scientific">Arachis hypogaea</name>
    <name type="common">Peanut</name>
    <dbReference type="NCBI Taxonomy" id="3818"/>
    <lineage>
        <taxon>Eukaryota</taxon>
        <taxon>Viridiplantae</taxon>
        <taxon>Streptophyta</taxon>
        <taxon>Embryophyta</taxon>
        <taxon>Tracheophyta</taxon>
        <taxon>Spermatophyta</taxon>
        <taxon>Magnoliopsida</taxon>
        <taxon>eudicotyledons</taxon>
        <taxon>Gunneridae</taxon>
        <taxon>Pentapetalae</taxon>
        <taxon>rosids</taxon>
        <taxon>fabids</taxon>
        <taxon>Fabales</taxon>
        <taxon>Fabaceae</taxon>
        <taxon>Papilionoideae</taxon>
        <taxon>50 kb inversion clade</taxon>
        <taxon>dalbergioids sensu lato</taxon>
        <taxon>Dalbergieae</taxon>
        <taxon>Pterocarpus clade</taxon>
        <taxon>Arachis</taxon>
    </lineage>
</organism>
<name>A0A445DNK5_ARAHY</name>
<dbReference type="NCBIfam" id="TIGR01557">
    <property type="entry name" value="myb_SHAQKYF"/>
    <property type="match status" value="1"/>
</dbReference>
<evidence type="ECO:0000256" key="4">
    <source>
        <dbReference type="ARBA" id="ARBA00023163"/>
    </source>
</evidence>
<dbReference type="GO" id="GO:0003677">
    <property type="term" value="F:DNA binding"/>
    <property type="evidence" value="ECO:0007669"/>
    <property type="project" value="InterPro"/>
</dbReference>
<dbReference type="Proteomes" id="UP000289738">
    <property type="component" value="Chromosome A03"/>
</dbReference>
<dbReference type="FunFam" id="1.10.10.60:FF:000007">
    <property type="entry name" value="Two-component response regulator"/>
    <property type="match status" value="1"/>
</dbReference>
<feature type="domain" description="Response regulatory" evidence="8">
    <location>
        <begin position="34"/>
        <end position="154"/>
    </location>
</feature>
<dbReference type="SUPFAM" id="SSF52172">
    <property type="entry name" value="CheY-like"/>
    <property type="match status" value="1"/>
</dbReference>
<keyword evidence="5" id="KW-0539">Nucleus</keyword>
<keyword evidence="6" id="KW-0597">Phosphoprotein</keyword>
<dbReference type="AlphaFoldDB" id="A0A445DNK5"/>
<evidence type="ECO:0000256" key="7">
    <source>
        <dbReference type="SAM" id="MobiDB-lite"/>
    </source>
</evidence>
<dbReference type="SUPFAM" id="SSF46689">
    <property type="entry name" value="Homeodomain-like"/>
    <property type="match status" value="1"/>
</dbReference>
<comment type="caution">
    <text evidence="9">The sequence shown here is derived from an EMBL/GenBank/DDBJ whole genome shotgun (WGS) entry which is preliminary data.</text>
</comment>
<gene>
    <name evidence="9" type="ORF">Ahy_A03g010791</name>
</gene>
<keyword evidence="10" id="KW-1185">Reference proteome</keyword>
<evidence type="ECO:0000256" key="3">
    <source>
        <dbReference type="ARBA" id="ARBA00023015"/>
    </source>
</evidence>
<dbReference type="GO" id="GO:0005634">
    <property type="term" value="C:nucleus"/>
    <property type="evidence" value="ECO:0007669"/>
    <property type="project" value="UniProtKB-SubCell"/>
</dbReference>
<dbReference type="SMART" id="SM00448">
    <property type="entry name" value="REC"/>
    <property type="match status" value="1"/>
</dbReference>
<dbReference type="PANTHER" id="PTHR43874:SF123">
    <property type="entry name" value="TWO-COMPONENT RESPONSE REGULATOR ARR14"/>
    <property type="match status" value="1"/>
</dbReference>
<evidence type="ECO:0000313" key="10">
    <source>
        <dbReference type="Proteomes" id="UP000289738"/>
    </source>
</evidence>
<evidence type="ECO:0000259" key="8">
    <source>
        <dbReference type="PROSITE" id="PS50110"/>
    </source>
</evidence>
<reference evidence="9 10" key="1">
    <citation type="submission" date="2019-01" db="EMBL/GenBank/DDBJ databases">
        <title>Sequencing of cultivated peanut Arachis hypogaea provides insights into genome evolution and oil improvement.</title>
        <authorList>
            <person name="Chen X."/>
        </authorList>
    </citation>
    <scope>NUCLEOTIDE SEQUENCE [LARGE SCALE GENOMIC DNA]</scope>
    <source>
        <strain evidence="10">cv. Fuhuasheng</strain>
        <tissue evidence="9">Leaves</tissue>
    </source>
</reference>
<evidence type="ECO:0000256" key="6">
    <source>
        <dbReference type="PROSITE-ProRule" id="PRU00169"/>
    </source>
</evidence>
<sequence>MAANNNPHSLADQNANSMPPPILDHQFSTTTAPRLLVVDHDPEHLRLIQDMAFQCNYQVTTCFEGSHALNLLRESSGCFDVVLCDVHMPGIMDDGSRLLDHVLQEFNIPVVMMCATDDESSIAVMEGMKKKGACYNLVKPLSEQDLMNIWQNVMEKTQKEVFYDDDDESKGTVNRRKRSLSTERDDHDVQSNTPNKKPRFIWTQERHQMFVDAVLQLGIDKAVPRKILELMDIPNLTRENVASQKYRMHLKKKSQETKQTNSNGKINVNREANKQLCAPLRVQASTNIPQITQTLPVHHQYYSSLLSVPKQDPIIMSSKCDHHFHHQSQPIVSTAPHALMKFCNSNSNPFGLINKNDIVGSNMALNHQNNNDYGCYIIQQSNYNYGMMASQPCDGAAFQGGMRGGSGSCRNDSLVDYNAFSSSSSSASLALYHHQMNNSVSGSGSIAEILNDGYIPTSSGSSFHQHSSNYTNTIPSSPILFFIICDPIIMSSKCDHHFHHQSQPIVSIAPHALMKFPDSNSNPFGFINNNGIVGSNIALNHQNSHWCKITIFIINVF</sequence>
<dbReference type="PANTHER" id="PTHR43874">
    <property type="entry name" value="TWO-COMPONENT RESPONSE REGULATOR"/>
    <property type="match status" value="1"/>
</dbReference>
<comment type="subcellular location">
    <subcellularLocation>
        <location evidence="1">Nucleus</location>
    </subcellularLocation>
</comment>
<dbReference type="InterPro" id="IPR045279">
    <property type="entry name" value="ARR-like"/>
</dbReference>
<evidence type="ECO:0000256" key="1">
    <source>
        <dbReference type="ARBA" id="ARBA00004123"/>
    </source>
</evidence>
<dbReference type="GO" id="GO:0009736">
    <property type="term" value="P:cytokinin-activated signaling pathway"/>
    <property type="evidence" value="ECO:0007669"/>
    <property type="project" value="InterPro"/>
</dbReference>
<dbReference type="InterPro" id="IPR009057">
    <property type="entry name" value="Homeodomain-like_sf"/>
</dbReference>
<dbReference type="CDD" id="cd17584">
    <property type="entry name" value="REC_typeB_ARR-like"/>
    <property type="match status" value="1"/>
</dbReference>
<dbReference type="PROSITE" id="PS50110">
    <property type="entry name" value="RESPONSE_REGULATORY"/>
    <property type="match status" value="1"/>
</dbReference>
<evidence type="ECO:0000256" key="5">
    <source>
        <dbReference type="ARBA" id="ARBA00023242"/>
    </source>
</evidence>
<feature type="region of interest" description="Disordered" evidence="7">
    <location>
        <begin position="1"/>
        <end position="22"/>
    </location>
</feature>
<feature type="compositionally biased region" description="Basic and acidic residues" evidence="7">
    <location>
        <begin position="180"/>
        <end position="189"/>
    </location>
</feature>
<accession>A0A445DNK5</accession>
<keyword evidence="3" id="KW-0805">Transcription regulation</keyword>
<keyword evidence="4" id="KW-0804">Transcription</keyword>
<feature type="modified residue" description="4-aspartylphosphate" evidence="6">
    <location>
        <position position="85"/>
    </location>
</feature>
<feature type="compositionally biased region" description="Polar residues" evidence="7">
    <location>
        <begin position="1"/>
        <end position="17"/>
    </location>
</feature>
<dbReference type="InterPro" id="IPR011006">
    <property type="entry name" value="CheY-like_superfamily"/>
</dbReference>